<dbReference type="InterPro" id="IPR002591">
    <property type="entry name" value="Phosphodiest/P_Trfase"/>
</dbReference>
<dbReference type="Gene3D" id="3.40.720.10">
    <property type="entry name" value="Alkaline Phosphatase, subunit A"/>
    <property type="match status" value="1"/>
</dbReference>
<dbReference type="SUPFAM" id="SSF53649">
    <property type="entry name" value="Alkaline phosphatase-like"/>
    <property type="match status" value="1"/>
</dbReference>
<comment type="caution">
    <text evidence="1">The sequence shown here is derived from an EMBL/GenBank/DDBJ whole genome shotgun (WGS) entry which is preliminary data.</text>
</comment>
<dbReference type="InterPro" id="IPR017850">
    <property type="entry name" value="Alkaline_phosphatase_core_sf"/>
</dbReference>
<dbReference type="PANTHER" id="PTHR10151">
    <property type="entry name" value="ECTONUCLEOTIDE PYROPHOSPHATASE/PHOSPHODIESTERASE"/>
    <property type="match status" value="1"/>
</dbReference>
<dbReference type="Gene3D" id="3.30.1360.180">
    <property type="match status" value="1"/>
</dbReference>
<dbReference type="AlphaFoldDB" id="A0A7K1Y6B5"/>
<dbReference type="Proteomes" id="UP000466586">
    <property type="component" value="Unassembled WGS sequence"/>
</dbReference>
<dbReference type="RefSeq" id="WP_160842716.1">
    <property type="nucleotide sequence ID" value="NZ_WVHT01000001.1"/>
</dbReference>
<dbReference type="CDD" id="cd16018">
    <property type="entry name" value="Enpp"/>
    <property type="match status" value="1"/>
</dbReference>
<dbReference type="Pfam" id="PF01663">
    <property type="entry name" value="Phosphodiest"/>
    <property type="match status" value="1"/>
</dbReference>
<evidence type="ECO:0000313" key="1">
    <source>
        <dbReference type="EMBL" id="MXV49578.1"/>
    </source>
</evidence>
<dbReference type="EMBL" id="WVHT01000001">
    <property type="protein sequence ID" value="MXV49578.1"/>
    <property type="molecule type" value="Genomic_DNA"/>
</dbReference>
<name>A0A7K1Y6B5_9SPHI</name>
<gene>
    <name evidence="1" type="ORF">GS399_01225</name>
</gene>
<dbReference type="GO" id="GO:0016787">
    <property type="term" value="F:hydrolase activity"/>
    <property type="evidence" value="ECO:0007669"/>
    <property type="project" value="UniProtKB-ARBA"/>
</dbReference>
<reference evidence="1 2" key="1">
    <citation type="submission" date="2019-11" db="EMBL/GenBank/DDBJ databases">
        <title>Pedobacter sp. HMF7647 Genome sequencing and assembly.</title>
        <authorList>
            <person name="Kang H."/>
            <person name="Kim H."/>
            <person name="Joh K."/>
        </authorList>
    </citation>
    <scope>NUCLEOTIDE SEQUENCE [LARGE SCALE GENOMIC DNA]</scope>
    <source>
        <strain evidence="1 2">HMF7647</strain>
    </source>
</reference>
<evidence type="ECO:0000313" key="2">
    <source>
        <dbReference type="Proteomes" id="UP000466586"/>
    </source>
</evidence>
<proteinExistence type="predicted"/>
<dbReference type="PANTHER" id="PTHR10151:SF120">
    <property type="entry name" value="BIS(5'-ADENOSYL)-TRIPHOSPHATASE"/>
    <property type="match status" value="1"/>
</dbReference>
<keyword evidence="2" id="KW-1185">Reference proteome</keyword>
<organism evidence="1 2">
    <name type="scientific">Hufsiella arboris</name>
    <dbReference type="NCBI Taxonomy" id="2695275"/>
    <lineage>
        <taxon>Bacteria</taxon>
        <taxon>Pseudomonadati</taxon>
        <taxon>Bacteroidota</taxon>
        <taxon>Sphingobacteriia</taxon>
        <taxon>Sphingobacteriales</taxon>
        <taxon>Sphingobacteriaceae</taxon>
        <taxon>Hufsiella</taxon>
    </lineage>
</organism>
<accession>A0A7K1Y6B5</accession>
<protein>
    <submittedName>
        <fullName evidence="1">Alkaline phosphatase family protein</fullName>
    </submittedName>
</protein>
<sequence>MISRKLLVTVFLFAFFKSYSQVDTSQHIVAGRVNSKEQQKKPYLVLISADGFRYDYDEKFNADFLLNIKKQGVHAKSMQPSFPSLTFPNHYTLVTGLYPAHSGIPGNVFFDKKRKEVYNMGDKDVVKDGSWYKGTPLWVLAEEQKMLSASLFWVGSEAAIKGILPTYYYSFNENMGIDQRIAAVVNWLKLPEEKRPHIITFYLPEVDHAGHDFGPDADQTKRAVLFVDSALAKLSKDVKALGLPVSFVFLADHGMIKIDSAVQTPPSDSTKYRVSGSGSMAEVRLSDSSLLESTYQTLSGNSKGYKVIKSTETLSYWHYSKSEDWYGRIADILLIPDSSYVFGSRNFKPRGYHGFDPLKVKEMHAYFSAWGPAFKSNITIPTFENVNVYPMIAKILGLKITERIDGNETVLDPILVK</sequence>